<dbReference type="EMBL" id="KB705995">
    <property type="protein sequence ID" value="EMR69925.1"/>
    <property type="molecule type" value="Genomic_DNA"/>
</dbReference>
<dbReference type="PANTHER" id="PTHR45964:SF5">
    <property type="entry name" value="WSCD FAMILY MEMBER CG9164"/>
    <property type="match status" value="1"/>
</dbReference>
<feature type="domain" description="WSC" evidence="2">
    <location>
        <begin position="43"/>
        <end position="147"/>
    </location>
</feature>
<dbReference type="KEGG" id="ela:UCREL1_3044"/>
<keyword evidence="4" id="KW-1185">Reference proteome</keyword>
<gene>
    <name evidence="3" type="ORF">UCREL1_3044</name>
</gene>
<dbReference type="PANTHER" id="PTHR45964">
    <property type="entry name" value="WSCD FAMILY MEMBER CG9164"/>
    <property type="match status" value="1"/>
</dbReference>
<accession>M7TTC8</accession>
<dbReference type="OrthoDB" id="5985073at2759"/>
<evidence type="ECO:0000313" key="4">
    <source>
        <dbReference type="Proteomes" id="UP000012174"/>
    </source>
</evidence>
<proteinExistence type="predicted"/>
<dbReference type="InterPro" id="IPR002889">
    <property type="entry name" value="WSC_carb-bd"/>
</dbReference>
<evidence type="ECO:0000256" key="1">
    <source>
        <dbReference type="ARBA" id="ARBA00022737"/>
    </source>
</evidence>
<dbReference type="HOGENOM" id="CLU_116866_1_0_1"/>
<keyword evidence="1" id="KW-0677">Repeat</keyword>
<dbReference type="eggNOG" id="KOG4157">
    <property type="taxonomic scope" value="Eukaryota"/>
</dbReference>
<organism evidence="3 4">
    <name type="scientific">Eutypa lata (strain UCR-EL1)</name>
    <name type="common">Grapevine dieback disease fungus</name>
    <name type="synonym">Eutypa armeniacae</name>
    <dbReference type="NCBI Taxonomy" id="1287681"/>
    <lineage>
        <taxon>Eukaryota</taxon>
        <taxon>Fungi</taxon>
        <taxon>Dikarya</taxon>
        <taxon>Ascomycota</taxon>
        <taxon>Pezizomycotina</taxon>
        <taxon>Sordariomycetes</taxon>
        <taxon>Xylariomycetidae</taxon>
        <taxon>Xylariales</taxon>
        <taxon>Diatrypaceae</taxon>
        <taxon>Eutypa</taxon>
    </lineage>
</organism>
<sequence length="177" mass="19439">MNPRHPLSIGIAYSQALFTVLFTLTVFTPHASSLTIFNSSDAAYHYYGCWNETTELLNTTQLRALDDGISVQLPGSMTVPLCLDYCTHNTSTQYKYAGLEYSRECWCAGDLNPLSARLPDAQCDNTCDGDTTTACGGPLRLSVYELSEDKTGAAVPMRFLQLLENKGLIEDYGGIKD</sequence>
<dbReference type="Proteomes" id="UP000012174">
    <property type="component" value="Unassembled WGS sequence"/>
</dbReference>
<protein>
    <submittedName>
        <fullName evidence="3">Putative wsc domain-containing protein</fullName>
    </submittedName>
</protein>
<reference evidence="4" key="1">
    <citation type="journal article" date="2013" name="Genome Announc.">
        <title>Draft genome sequence of the grapevine dieback fungus Eutypa lata UCR-EL1.</title>
        <authorList>
            <person name="Blanco-Ulate B."/>
            <person name="Rolshausen P.E."/>
            <person name="Cantu D."/>
        </authorList>
    </citation>
    <scope>NUCLEOTIDE SEQUENCE [LARGE SCALE GENOMIC DNA]</scope>
    <source>
        <strain evidence="4">UCR-EL1</strain>
    </source>
</reference>
<evidence type="ECO:0000259" key="2">
    <source>
        <dbReference type="PROSITE" id="PS51212"/>
    </source>
</evidence>
<dbReference type="SMART" id="SM00321">
    <property type="entry name" value="WSC"/>
    <property type="match status" value="1"/>
</dbReference>
<dbReference type="PROSITE" id="PS51212">
    <property type="entry name" value="WSC"/>
    <property type="match status" value="1"/>
</dbReference>
<dbReference type="InterPro" id="IPR051589">
    <property type="entry name" value="Sialate-O-sulfotransferase"/>
</dbReference>
<dbReference type="Pfam" id="PF01822">
    <property type="entry name" value="WSC"/>
    <property type="match status" value="1"/>
</dbReference>
<evidence type="ECO:0000313" key="3">
    <source>
        <dbReference type="EMBL" id="EMR69925.1"/>
    </source>
</evidence>
<name>M7TTC8_EUTLA</name>
<dbReference type="AlphaFoldDB" id="M7TTC8"/>